<dbReference type="EMBL" id="PDNB01000165">
    <property type="protein sequence ID" value="PGH01931.1"/>
    <property type="molecule type" value="Genomic_DNA"/>
</dbReference>
<evidence type="ECO:0000256" key="1">
    <source>
        <dbReference type="PROSITE-ProRule" id="PRU00023"/>
    </source>
</evidence>
<keyword evidence="4" id="KW-1185">Reference proteome</keyword>
<dbReference type="InterPro" id="IPR036770">
    <property type="entry name" value="Ankyrin_rpt-contain_sf"/>
</dbReference>
<dbReference type="Gene3D" id="1.25.40.20">
    <property type="entry name" value="Ankyrin repeat-containing domain"/>
    <property type="match status" value="1"/>
</dbReference>
<dbReference type="OrthoDB" id="4185577at2759"/>
<accession>A0A2B7WZG2</accession>
<dbReference type="Proteomes" id="UP000223968">
    <property type="component" value="Unassembled WGS sequence"/>
</dbReference>
<dbReference type="PROSITE" id="PS50297">
    <property type="entry name" value="ANK_REP_REGION"/>
    <property type="match status" value="1"/>
</dbReference>
<evidence type="ECO:0000313" key="3">
    <source>
        <dbReference type="EMBL" id="PGH01931.1"/>
    </source>
</evidence>
<name>A0A2B7WZG2_9EURO</name>
<dbReference type="PROSITE" id="PS50088">
    <property type="entry name" value="ANK_REPEAT"/>
    <property type="match status" value="1"/>
</dbReference>
<reference evidence="3 4" key="1">
    <citation type="submission" date="2017-10" db="EMBL/GenBank/DDBJ databases">
        <title>Comparative genomics in systemic dimorphic fungi from Ajellomycetaceae.</title>
        <authorList>
            <person name="Munoz J.F."/>
            <person name="Mcewen J.G."/>
            <person name="Clay O.K."/>
            <person name="Cuomo C.A."/>
        </authorList>
    </citation>
    <scope>NUCLEOTIDE SEQUENCE [LARGE SCALE GENOMIC DNA]</scope>
    <source>
        <strain evidence="3 4">UAMH5409</strain>
    </source>
</reference>
<evidence type="ECO:0000256" key="2">
    <source>
        <dbReference type="SAM" id="MobiDB-lite"/>
    </source>
</evidence>
<proteinExistence type="predicted"/>
<keyword evidence="1" id="KW-0040">ANK repeat</keyword>
<feature type="repeat" description="ANK" evidence="1">
    <location>
        <begin position="349"/>
        <end position="376"/>
    </location>
</feature>
<feature type="region of interest" description="Disordered" evidence="2">
    <location>
        <begin position="109"/>
        <end position="134"/>
    </location>
</feature>
<comment type="caution">
    <text evidence="3">The sequence shown here is derived from an EMBL/GenBank/DDBJ whole genome shotgun (WGS) entry which is preliminary data.</text>
</comment>
<dbReference type="Pfam" id="PF12796">
    <property type="entry name" value="Ank_2"/>
    <property type="match status" value="1"/>
</dbReference>
<sequence length="417" mass="45885">MAEEQERPPPPSPPPPEPQATSSSQNDETCAQSHELTKVPCHLPPEIHEMIMAEVANAVPDVVRSEKDWRELVGACLYVAVEELANTSSISGNLIAAIRLSGDASYGRTSKSDEEVINSKHGFPTNPISNRNKDAVPLPRLQSPDLEQKLPLYFLLTASRGLFRAFAHFLDFCVILGVLFSSFRFHTTKRGVDVYHGTSSSILYQGVGPEPLVIAVQRLQVDIAEKLLNYSGFAGTGMQFWGDYYAGGSFVDDIEMILIIGLFLGATMNGALSDSLTKWTPSGSKALISPPEEEDDFCAWEKVGYGKERNRVPLIDAVDYCDVEMVQLLLNSLTCAEDVLAAINEISRSSMTALECAARKGDEVIVRYLLEHGAEVRQNCLEYVTAEGSGSMIALFTQWIAKHDLEVKKDMDPQHTK</sequence>
<dbReference type="SUPFAM" id="SSF48403">
    <property type="entry name" value="Ankyrin repeat"/>
    <property type="match status" value="1"/>
</dbReference>
<dbReference type="AlphaFoldDB" id="A0A2B7WZG2"/>
<dbReference type="InterPro" id="IPR002110">
    <property type="entry name" value="Ankyrin_rpt"/>
</dbReference>
<feature type="region of interest" description="Disordered" evidence="2">
    <location>
        <begin position="1"/>
        <end position="32"/>
    </location>
</feature>
<protein>
    <submittedName>
        <fullName evidence="3">Uncharacterized protein</fullName>
    </submittedName>
</protein>
<evidence type="ECO:0000313" key="4">
    <source>
        <dbReference type="Proteomes" id="UP000223968"/>
    </source>
</evidence>
<gene>
    <name evidence="3" type="ORF">AJ79_07762</name>
</gene>
<organism evidence="3 4">
    <name type="scientific">Helicocarpus griseus UAMH5409</name>
    <dbReference type="NCBI Taxonomy" id="1447875"/>
    <lineage>
        <taxon>Eukaryota</taxon>
        <taxon>Fungi</taxon>
        <taxon>Dikarya</taxon>
        <taxon>Ascomycota</taxon>
        <taxon>Pezizomycotina</taxon>
        <taxon>Eurotiomycetes</taxon>
        <taxon>Eurotiomycetidae</taxon>
        <taxon>Onygenales</taxon>
        <taxon>Ajellomycetaceae</taxon>
        <taxon>Helicocarpus</taxon>
    </lineage>
</organism>
<dbReference type="SMART" id="SM00248">
    <property type="entry name" value="ANK"/>
    <property type="match status" value="3"/>
</dbReference>
<feature type="compositionally biased region" description="Pro residues" evidence="2">
    <location>
        <begin position="8"/>
        <end position="18"/>
    </location>
</feature>